<name>A0ABT9WT62_9BACI</name>
<accession>A0ABT9WT62</accession>
<keyword evidence="2" id="KW-1185">Reference proteome</keyword>
<gene>
    <name evidence="1" type="ORF">J2S08_002249</name>
</gene>
<evidence type="ECO:0000313" key="2">
    <source>
        <dbReference type="Proteomes" id="UP001223586"/>
    </source>
</evidence>
<dbReference type="Proteomes" id="UP001223586">
    <property type="component" value="Unassembled WGS sequence"/>
</dbReference>
<organism evidence="1 2">
    <name type="scientific">Bacillus chungangensis</name>
    <dbReference type="NCBI Taxonomy" id="587633"/>
    <lineage>
        <taxon>Bacteria</taxon>
        <taxon>Bacillati</taxon>
        <taxon>Bacillota</taxon>
        <taxon>Bacilli</taxon>
        <taxon>Bacillales</taxon>
        <taxon>Bacillaceae</taxon>
        <taxon>Bacillus</taxon>
    </lineage>
</organism>
<protein>
    <recommendedName>
        <fullName evidence="3">Alpha/beta hydrolase</fullName>
    </recommendedName>
</protein>
<evidence type="ECO:0008006" key="3">
    <source>
        <dbReference type="Google" id="ProtNLM"/>
    </source>
</evidence>
<dbReference type="InterPro" id="IPR001448">
    <property type="entry name" value="SASP_alpha/beta-type"/>
</dbReference>
<reference evidence="1 2" key="1">
    <citation type="submission" date="2023-07" db="EMBL/GenBank/DDBJ databases">
        <title>Genomic Encyclopedia of Type Strains, Phase IV (KMG-IV): sequencing the most valuable type-strain genomes for metagenomic binning, comparative biology and taxonomic classification.</title>
        <authorList>
            <person name="Goeker M."/>
        </authorList>
    </citation>
    <scope>NUCLEOTIDE SEQUENCE [LARGE SCALE GENOMIC DNA]</scope>
    <source>
        <strain evidence="1 2">DSM 23837</strain>
    </source>
</reference>
<proteinExistence type="predicted"/>
<sequence>MATRNQRILVPEARAALNKLKGEVMKKKGYNVDQHTSHLAKYEVAEEKGIPLDKNYNGNIKAKDAGKIGGEIGGSMVSEMIEMAKKQLNERSKLT</sequence>
<evidence type="ECO:0000313" key="1">
    <source>
        <dbReference type="EMBL" id="MDQ0176405.1"/>
    </source>
</evidence>
<comment type="caution">
    <text evidence="1">The sequence shown here is derived from an EMBL/GenBank/DDBJ whole genome shotgun (WGS) entry which is preliminary data.</text>
</comment>
<dbReference type="InterPro" id="IPR038300">
    <property type="entry name" value="SASP_sf_alpha/beta"/>
</dbReference>
<dbReference type="Pfam" id="PF00269">
    <property type="entry name" value="SASP"/>
    <property type="match status" value="1"/>
</dbReference>
<dbReference type="EMBL" id="JAUSTT010000012">
    <property type="protein sequence ID" value="MDQ0176405.1"/>
    <property type="molecule type" value="Genomic_DNA"/>
</dbReference>
<dbReference type="RefSeq" id="WP_307229534.1">
    <property type="nucleotide sequence ID" value="NZ_JAUSTT010000012.1"/>
</dbReference>
<dbReference type="Gene3D" id="6.10.10.80">
    <property type="entry name" value="Small, acid-soluble spore protein, alpha/beta type-like"/>
    <property type="match status" value="1"/>
</dbReference>